<dbReference type="EMBL" id="VIFM01000166">
    <property type="protein sequence ID" value="TQF11875.1"/>
    <property type="molecule type" value="Genomic_DNA"/>
</dbReference>
<dbReference type="OrthoDB" id="3518805at2"/>
<dbReference type="RefSeq" id="WP_141646383.1">
    <property type="nucleotide sequence ID" value="NZ_VIFM01000166.1"/>
</dbReference>
<name>A0A540WS78_9BACT</name>
<keyword evidence="2" id="KW-1185">Reference proteome</keyword>
<dbReference type="AlphaFoldDB" id="A0A540WS78"/>
<reference evidence="1 2" key="1">
    <citation type="submission" date="2019-06" db="EMBL/GenBank/DDBJ databases">
        <authorList>
            <person name="Livingstone P."/>
            <person name="Whitworth D."/>
        </authorList>
    </citation>
    <scope>NUCLEOTIDE SEQUENCE [LARGE SCALE GENOMIC DNA]</scope>
    <source>
        <strain evidence="1 2">AM401</strain>
    </source>
</reference>
<comment type="caution">
    <text evidence="1">The sequence shown here is derived from an EMBL/GenBank/DDBJ whole genome shotgun (WGS) entry which is preliminary data.</text>
</comment>
<dbReference type="Proteomes" id="UP000315369">
    <property type="component" value="Unassembled WGS sequence"/>
</dbReference>
<evidence type="ECO:0000313" key="2">
    <source>
        <dbReference type="Proteomes" id="UP000315369"/>
    </source>
</evidence>
<organism evidence="1 2">
    <name type="scientific">Myxococcus llanfairpwllgwyngyllgogerychwyrndrobwllllantysiliogogogochensis</name>
    <dbReference type="NCBI Taxonomy" id="2590453"/>
    <lineage>
        <taxon>Bacteria</taxon>
        <taxon>Pseudomonadati</taxon>
        <taxon>Myxococcota</taxon>
        <taxon>Myxococcia</taxon>
        <taxon>Myxococcales</taxon>
        <taxon>Cystobacterineae</taxon>
        <taxon>Myxococcaceae</taxon>
        <taxon>Myxococcus</taxon>
    </lineage>
</organism>
<dbReference type="SUPFAM" id="SSF51735">
    <property type="entry name" value="NAD(P)-binding Rossmann-fold domains"/>
    <property type="match status" value="1"/>
</dbReference>
<sequence>MSSNPRKPVLIIGGSGVVGSLAAKALRRLQPDLPLTIGGRDVSRAQAVAREVGLADATTVDLSRPDLGQPSSRAYSAVVLFVKDDTLNSLRYAQAHGLPYLGISTSLFEVAPEVALYMHQPTRSPILLGSAWLVGAAMLPALQFAREFRALESIAIGAVLDEQDVGGAAAYADLDRQSKATPNTLILENGQWRWVGGDAALRTFRDGEGQDVQGQAYTMLDPASLAAATQAKSIRFDVAIGTSAPRRRGEPFSTEIIFELEGTLHDGTRTRVRHELMHPEGQAPMTAVGVAVGVERLLGLAGGAPVAPGLYLPHVLIEPEYLLRRLQESGTQLRRA</sequence>
<dbReference type="InterPro" id="IPR036291">
    <property type="entry name" value="NAD(P)-bd_dom_sf"/>
</dbReference>
<accession>A0A540WS78</accession>
<dbReference type="Gene3D" id="3.40.50.720">
    <property type="entry name" value="NAD(P)-binding Rossmann-like Domain"/>
    <property type="match status" value="1"/>
</dbReference>
<evidence type="ECO:0000313" key="1">
    <source>
        <dbReference type="EMBL" id="TQF11875.1"/>
    </source>
</evidence>
<protein>
    <submittedName>
        <fullName evidence="1">NAD(P)-dependent oxidoreductase</fullName>
    </submittedName>
</protein>
<gene>
    <name evidence="1" type="ORF">FJV41_31965</name>
</gene>
<proteinExistence type="predicted"/>